<dbReference type="InterPro" id="IPR020051">
    <property type="entry name" value="SagB-type_dehydrogenase"/>
</dbReference>
<name>A0A7T0FYN3_9BACT</name>
<proteinExistence type="predicted"/>
<dbReference type="GO" id="GO:0016491">
    <property type="term" value="F:oxidoreductase activity"/>
    <property type="evidence" value="ECO:0007669"/>
    <property type="project" value="InterPro"/>
</dbReference>
<dbReference type="Gene3D" id="3.40.109.10">
    <property type="entry name" value="NADH Oxidase"/>
    <property type="match status" value="1"/>
</dbReference>
<dbReference type="AlphaFoldDB" id="A0A7T0FYN3"/>
<dbReference type="SUPFAM" id="SSF55469">
    <property type="entry name" value="FMN-dependent nitroreductase-like"/>
    <property type="match status" value="1"/>
</dbReference>
<dbReference type="InterPro" id="IPR052544">
    <property type="entry name" value="Bacteriocin_Proc_Enz"/>
</dbReference>
<dbReference type="KEGG" id="nli:G3M70_01920"/>
<feature type="domain" description="Nitroreductase" evidence="1">
    <location>
        <begin position="84"/>
        <end position="269"/>
    </location>
</feature>
<dbReference type="InterPro" id="IPR000415">
    <property type="entry name" value="Nitroreductase-like"/>
</dbReference>
<dbReference type="EMBL" id="CP048685">
    <property type="protein sequence ID" value="QPJ60710.1"/>
    <property type="molecule type" value="Genomic_DNA"/>
</dbReference>
<gene>
    <name evidence="2" type="ORF">G3M70_01920</name>
</gene>
<protein>
    <submittedName>
        <fullName evidence="2">SagB/ThcOx family dehydrogenase</fullName>
    </submittedName>
</protein>
<dbReference type="Pfam" id="PF00881">
    <property type="entry name" value="Nitroreductase"/>
    <property type="match status" value="1"/>
</dbReference>
<evidence type="ECO:0000313" key="3">
    <source>
        <dbReference type="Proteomes" id="UP000594688"/>
    </source>
</evidence>
<sequence length="270" mass="30311">MNSNDQNLDQDIFSTDIFSISELFHENTKLHLDTGFLLAPKSDFTRSELRNMAKGYKKYPYAKIISLPGKETWPNGINDFDQVIKERRSVRTFGEKPVSLPELSKILFQTFGISGEIPIPGGGAQYLRTSPSGGALYPAEIYLAIRNVEGLEKGLYHYQVSSHSLEVLELLDPTEKLNEALCGQEYCEQASIVFLISGFIARTKYKYGERGYRYVLLDIGHLGQNLYLSCAALNFGIMTTCGFFDDLVNKFLKIDGTSEAMMYAAFVGKQ</sequence>
<dbReference type="Proteomes" id="UP000594688">
    <property type="component" value="Chromosome"/>
</dbReference>
<evidence type="ECO:0000259" key="1">
    <source>
        <dbReference type="Pfam" id="PF00881"/>
    </source>
</evidence>
<evidence type="ECO:0000313" key="2">
    <source>
        <dbReference type="EMBL" id="QPJ60710.1"/>
    </source>
</evidence>
<organism evidence="2 3">
    <name type="scientific">Candidatus Nitronauta litoralis</name>
    <dbReference type="NCBI Taxonomy" id="2705533"/>
    <lineage>
        <taxon>Bacteria</taxon>
        <taxon>Pseudomonadati</taxon>
        <taxon>Nitrospinota/Tectimicrobiota group</taxon>
        <taxon>Nitrospinota</taxon>
        <taxon>Nitrospinia</taxon>
        <taxon>Nitrospinales</taxon>
        <taxon>Nitrospinaceae</taxon>
        <taxon>Candidatus Nitronauta</taxon>
    </lineage>
</organism>
<dbReference type="InterPro" id="IPR029479">
    <property type="entry name" value="Nitroreductase"/>
</dbReference>
<reference evidence="2 3" key="1">
    <citation type="submission" date="2020-02" db="EMBL/GenBank/DDBJ databases">
        <title>Genomic and physiological characterization of two novel Nitrospinaceae genera.</title>
        <authorList>
            <person name="Mueller A.J."/>
            <person name="Jung M.-Y."/>
            <person name="Strachan C.R."/>
            <person name="Herbold C.W."/>
            <person name="Kirkegaard R.H."/>
            <person name="Daims H."/>
        </authorList>
    </citation>
    <scope>NUCLEOTIDE SEQUENCE [LARGE SCALE GENOMIC DNA]</scope>
    <source>
        <strain evidence="2">EB</strain>
    </source>
</reference>
<dbReference type="PANTHER" id="PTHR43745:SF2">
    <property type="entry name" value="NITROREDUCTASE MJ1384-RELATED"/>
    <property type="match status" value="1"/>
</dbReference>
<dbReference type="CDD" id="cd02142">
    <property type="entry name" value="McbC_SagB-like_oxidoreductase"/>
    <property type="match status" value="1"/>
</dbReference>
<accession>A0A7T0FYN3</accession>
<dbReference type="NCBIfam" id="TIGR03605">
    <property type="entry name" value="antibiot_sagB"/>
    <property type="match status" value="1"/>
</dbReference>
<dbReference type="PANTHER" id="PTHR43745">
    <property type="entry name" value="NITROREDUCTASE MJ1384-RELATED"/>
    <property type="match status" value="1"/>
</dbReference>